<evidence type="ECO:0000256" key="8">
    <source>
        <dbReference type="RuleBase" id="RU367082"/>
    </source>
</evidence>
<comment type="similarity">
    <text evidence="1 8">Belongs to the NTAQ1 family.</text>
</comment>
<comment type="subunit">
    <text evidence="2 8">Monomer.</text>
</comment>
<name>A0ABP0TY32_9BRYO</name>
<feature type="domain" description="Protein N-terminal glutamine amidohydrolase alpha beta roll" evidence="10">
    <location>
        <begin position="55"/>
        <end position="252"/>
    </location>
</feature>
<sequence>MSGHNKVQSRHTERQRDREKQGAMDGESSLVQEVLDVGLPSSLTSPKESAIDYIYTACYCEENVYMLCKRLCQLGLAMPDASDLFVVFISNSNCKVPLWRQKSKSSLEEGFCIWDYHVICIQKNLKGKGSAQVWDLDSTLPFPTSLDQYVSEALRPWAIWDAKFFRLYRVVAVPMYLQYFASDRRHMKGEDGDWSAPPPLYDCIVGEDGAIHNLEEYIRMKDEQVLGDSKEALMQVTNRKFGVLLSEDGLQHLFA</sequence>
<dbReference type="EMBL" id="OZ019908">
    <property type="protein sequence ID" value="CAK9208007.1"/>
    <property type="molecule type" value="Genomic_DNA"/>
</dbReference>
<proteinExistence type="inferred from homology"/>
<comment type="function">
    <text evidence="8">Mediates the side-chain deamidation of N-terminal glutamine residues to glutamate, an important step in N-end rule pathway of protein degradation. Conversion of the resulting N-terminal glutamine to glutamate renders the protein susceptible to arginylation, polyubiquitination and degradation as specified by the N-end rule. Does not act on substrates with internal or C-terminal glutamine and does not act on non-glutamine residues in any position.</text>
</comment>
<organism evidence="11 12">
    <name type="scientific">Sphagnum troendelagicum</name>
    <dbReference type="NCBI Taxonomy" id="128251"/>
    <lineage>
        <taxon>Eukaryota</taxon>
        <taxon>Viridiplantae</taxon>
        <taxon>Streptophyta</taxon>
        <taxon>Embryophyta</taxon>
        <taxon>Bryophyta</taxon>
        <taxon>Sphagnophytina</taxon>
        <taxon>Sphagnopsida</taxon>
        <taxon>Sphagnales</taxon>
        <taxon>Sphagnaceae</taxon>
        <taxon>Sphagnum</taxon>
    </lineage>
</organism>
<dbReference type="EC" id="3.5.1.122" evidence="3 8"/>
<dbReference type="Gene3D" id="3.10.620.10">
    <property type="entry name" value="Protein N-terminal glutamine amidohydrolase, alpha beta roll"/>
    <property type="match status" value="1"/>
</dbReference>
<evidence type="ECO:0000259" key="10">
    <source>
        <dbReference type="Pfam" id="PF09764"/>
    </source>
</evidence>
<keyword evidence="12" id="KW-1185">Reference proteome</keyword>
<evidence type="ECO:0000256" key="9">
    <source>
        <dbReference type="SAM" id="MobiDB-lite"/>
    </source>
</evidence>
<dbReference type="PANTHER" id="PTHR13035:SF0">
    <property type="entry name" value="PROTEIN N-TERMINAL GLUTAMINE AMIDOHYDROLASE"/>
    <property type="match status" value="1"/>
</dbReference>
<accession>A0ABP0TY32</accession>
<evidence type="ECO:0000256" key="3">
    <source>
        <dbReference type="ARBA" id="ARBA00012718"/>
    </source>
</evidence>
<dbReference type="Proteomes" id="UP001497512">
    <property type="component" value="Chromosome 16"/>
</dbReference>
<evidence type="ECO:0000256" key="5">
    <source>
        <dbReference type="ARBA" id="ARBA00022801"/>
    </source>
</evidence>
<feature type="region of interest" description="Disordered" evidence="9">
    <location>
        <begin position="1"/>
        <end position="26"/>
    </location>
</feature>
<comment type="catalytic activity">
    <reaction evidence="7 8">
        <text>N-terminal L-glutaminyl-[protein] + H2O = N-terminal L-glutamyl-[protein] + NH4(+)</text>
        <dbReference type="Rhea" id="RHEA:50680"/>
        <dbReference type="Rhea" id="RHEA-COMP:12668"/>
        <dbReference type="Rhea" id="RHEA-COMP:12777"/>
        <dbReference type="ChEBI" id="CHEBI:15377"/>
        <dbReference type="ChEBI" id="CHEBI:28938"/>
        <dbReference type="ChEBI" id="CHEBI:64721"/>
        <dbReference type="ChEBI" id="CHEBI:64722"/>
        <dbReference type="EC" id="3.5.1.122"/>
    </reaction>
</comment>
<dbReference type="InterPro" id="IPR039733">
    <property type="entry name" value="NTAQ1"/>
</dbReference>
<evidence type="ECO:0000313" key="12">
    <source>
        <dbReference type="Proteomes" id="UP001497512"/>
    </source>
</evidence>
<gene>
    <name evidence="11" type="ORF">CSSPTR1EN2_LOCUS9091</name>
</gene>
<evidence type="ECO:0000256" key="1">
    <source>
        <dbReference type="ARBA" id="ARBA00008985"/>
    </source>
</evidence>
<protein>
    <recommendedName>
        <fullName evidence="4 8">Protein N-terminal glutamine amidohydrolase</fullName>
        <ecNumber evidence="3 8">3.5.1.122</ecNumber>
    </recommendedName>
    <alternativeName>
        <fullName evidence="6 8">Protein NH2-terminal glutamine deamidase</fullName>
    </alternativeName>
</protein>
<evidence type="ECO:0000256" key="7">
    <source>
        <dbReference type="ARBA" id="ARBA00048768"/>
    </source>
</evidence>
<evidence type="ECO:0000256" key="2">
    <source>
        <dbReference type="ARBA" id="ARBA00011245"/>
    </source>
</evidence>
<dbReference type="InterPro" id="IPR023128">
    <property type="entry name" value="Prot_N_Gln_amidohydro_ab_roll"/>
</dbReference>
<evidence type="ECO:0000313" key="11">
    <source>
        <dbReference type="EMBL" id="CAK9208007.1"/>
    </source>
</evidence>
<feature type="compositionally biased region" description="Basic and acidic residues" evidence="9">
    <location>
        <begin position="10"/>
        <end position="22"/>
    </location>
</feature>
<keyword evidence="5 8" id="KW-0378">Hydrolase</keyword>
<evidence type="ECO:0000256" key="6">
    <source>
        <dbReference type="ARBA" id="ARBA00029677"/>
    </source>
</evidence>
<reference evidence="11" key="1">
    <citation type="submission" date="2024-02" db="EMBL/GenBank/DDBJ databases">
        <authorList>
            <consortium name="ELIXIR-Norway"/>
            <consortium name="Elixir Norway"/>
        </authorList>
    </citation>
    <scope>NUCLEOTIDE SEQUENCE</scope>
</reference>
<dbReference type="PANTHER" id="PTHR13035">
    <property type="entry name" value="PROTEIN N-TERMINAL GLUTAMINE AMIDOHYDROLASE"/>
    <property type="match status" value="1"/>
</dbReference>
<dbReference type="InterPro" id="IPR037132">
    <property type="entry name" value="N_Gln_amidohydro_ab_roll_sf"/>
</dbReference>
<evidence type="ECO:0000256" key="4">
    <source>
        <dbReference type="ARBA" id="ARBA00021247"/>
    </source>
</evidence>
<dbReference type="Pfam" id="PF09764">
    <property type="entry name" value="Nt_Gln_amidase"/>
    <property type="match status" value="1"/>
</dbReference>